<feature type="site" description="Deprotonates C-terminal active site Cys" evidence="3">
    <location>
        <position position="24"/>
    </location>
</feature>
<dbReference type="OrthoDB" id="2121326at2759"/>
<organism evidence="6 7">
    <name type="scientific">Dissophora globulifera</name>
    <dbReference type="NCBI Taxonomy" id="979702"/>
    <lineage>
        <taxon>Eukaryota</taxon>
        <taxon>Fungi</taxon>
        <taxon>Fungi incertae sedis</taxon>
        <taxon>Mucoromycota</taxon>
        <taxon>Mortierellomycotina</taxon>
        <taxon>Mortierellomycetes</taxon>
        <taxon>Mortierellales</taxon>
        <taxon>Mortierellaceae</taxon>
        <taxon>Dissophora</taxon>
    </lineage>
</organism>
<dbReference type="GO" id="GO:0015035">
    <property type="term" value="F:protein-disulfide reductase activity"/>
    <property type="evidence" value="ECO:0007669"/>
    <property type="project" value="InterPro"/>
</dbReference>
<dbReference type="PROSITE" id="PS00194">
    <property type="entry name" value="THIOREDOXIN_1"/>
    <property type="match status" value="1"/>
</dbReference>
<evidence type="ECO:0000256" key="2">
    <source>
        <dbReference type="PIRNR" id="PIRNR000077"/>
    </source>
</evidence>
<dbReference type="PROSITE" id="PS51352">
    <property type="entry name" value="THIOREDOXIN_2"/>
    <property type="match status" value="1"/>
</dbReference>
<dbReference type="InterPro" id="IPR005746">
    <property type="entry name" value="Thioredoxin"/>
</dbReference>
<comment type="similarity">
    <text evidence="2">Belongs to the thioredoxin family.</text>
</comment>
<dbReference type="FunFam" id="3.40.30.10:FF:000245">
    <property type="entry name" value="Thioredoxin"/>
    <property type="match status" value="1"/>
</dbReference>
<evidence type="ECO:0000313" key="6">
    <source>
        <dbReference type="EMBL" id="KAG0324720.1"/>
    </source>
</evidence>
<protein>
    <recommendedName>
        <fullName evidence="2">Thioredoxin</fullName>
    </recommendedName>
</protein>
<dbReference type="AlphaFoldDB" id="A0A9P6UY09"/>
<dbReference type="PRINTS" id="PR00421">
    <property type="entry name" value="THIOREDOXIN"/>
</dbReference>
<comment type="caution">
    <text evidence="6">The sequence shown here is derived from an EMBL/GenBank/DDBJ whole genome shotgun (WGS) entry which is preliminary data.</text>
</comment>
<dbReference type="Pfam" id="PF00085">
    <property type="entry name" value="Thioredoxin"/>
    <property type="match status" value="1"/>
</dbReference>
<dbReference type="EMBL" id="JAAAIP010000139">
    <property type="protein sequence ID" value="KAG0324720.1"/>
    <property type="molecule type" value="Genomic_DNA"/>
</dbReference>
<reference evidence="6" key="1">
    <citation type="journal article" date="2020" name="Fungal Divers.">
        <title>Resolving the Mortierellaceae phylogeny through synthesis of multi-gene phylogenetics and phylogenomics.</title>
        <authorList>
            <person name="Vandepol N."/>
            <person name="Liber J."/>
            <person name="Desiro A."/>
            <person name="Na H."/>
            <person name="Kennedy M."/>
            <person name="Barry K."/>
            <person name="Grigoriev I.V."/>
            <person name="Miller A.N."/>
            <person name="O'Donnell K."/>
            <person name="Stajich J.E."/>
            <person name="Bonito G."/>
        </authorList>
    </citation>
    <scope>NUCLEOTIDE SEQUENCE</scope>
    <source>
        <strain evidence="6">REB-010B</strain>
    </source>
</reference>
<evidence type="ECO:0000256" key="3">
    <source>
        <dbReference type="PIRSR" id="PIRSR000077-1"/>
    </source>
</evidence>
<feature type="domain" description="Thioredoxin" evidence="5">
    <location>
        <begin position="1"/>
        <end position="114"/>
    </location>
</feature>
<accession>A0A9P6UY09</accession>
<evidence type="ECO:0000256" key="4">
    <source>
        <dbReference type="PIRSR" id="PIRSR000077-4"/>
    </source>
</evidence>
<feature type="site" description="Contributes to redox potential value" evidence="3">
    <location>
        <position position="31"/>
    </location>
</feature>
<dbReference type="InterPro" id="IPR013766">
    <property type="entry name" value="Thioredoxin_domain"/>
</dbReference>
<keyword evidence="4" id="KW-0676">Redox-active center</keyword>
<gene>
    <name evidence="6" type="ORF">BGZ99_001498</name>
</gene>
<feature type="site" description="Contributes to redox potential value" evidence="3">
    <location>
        <position position="32"/>
    </location>
</feature>
<feature type="active site" description="Nucleophile" evidence="3">
    <location>
        <position position="33"/>
    </location>
</feature>
<dbReference type="PANTHER" id="PTHR46115">
    <property type="entry name" value="THIOREDOXIN-LIKE PROTEIN 1"/>
    <property type="match status" value="1"/>
</dbReference>
<dbReference type="CDD" id="cd02947">
    <property type="entry name" value="TRX_family"/>
    <property type="match status" value="1"/>
</dbReference>
<dbReference type="Proteomes" id="UP000738325">
    <property type="component" value="Unassembled WGS sequence"/>
</dbReference>
<evidence type="ECO:0000313" key="7">
    <source>
        <dbReference type="Proteomes" id="UP000738325"/>
    </source>
</evidence>
<keyword evidence="7" id="KW-1185">Reference proteome</keyword>
<feature type="active site" description="Nucleophile" evidence="3">
    <location>
        <position position="30"/>
    </location>
</feature>
<feature type="disulfide bond" description="Redox-active" evidence="4">
    <location>
        <begin position="30"/>
        <end position="33"/>
    </location>
</feature>
<dbReference type="InterPro" id="IPR017937">
    <property type="entry name" value="Thioredoxin_CS"/>
</dbReference>
<keyword evidence="1 4" id="KW-1015">Disulfide bond</keyword>
<dbReference type="SUPFAM" id="SSF52833">
    <property type="entry name" value="Thioredoxin-like"/>
    <property type="match status" value="1"/>
</dbReference>
<name>A0A9P6UY09_9FUNG</name>
<evidence type="ECO:0000259" key="5">
    <source>
        <dbReference type="PROSITE" id="PS51352"/>
    </source>
</evidence>
<evidence type="ECO:0000256" key="1">
    <source>
        <dbReference type="ARBA" id="ARBA00023157"/>
    </source>
</evidence>
<proteinExistence type="inferred from homology"/>
<dbReference type="Gene3D" id="3.40.30.10">
    <property type="entry name" value="Glutaredoxin"/>
    <property type="match status" value="1"/>
</dbReference>
<dbReference type="InterPro" id="IPR036249">
    <property type="entry name" value="Thioredoxin-like_sf"/>
</dbReference>
<dbReference type="PIRSF" id="PIRSF000077">
    <property type="entry name" value="Thioredoxin"/>
    <property type="match status" value="1"/>
</dbReference>
<sequence>MVKAITSTAEFNELIASGKKVIVDFHAVWCGPCKVISPKFETFSKEYNPESENPNKDDEIVFVKVDVDELPDVSATAGIRAMPTFQTYKDGQKVGELLGADVAKLKKLIEDIKA</sequence>